<gene>
    <name evidence="1" type="ORF">SSM1_228</name>
</gene>
<dbReference type="Proteomes" id="UP000006523">
    <property type="component" value="Segment"/>
</dbReference>
<reference evidence="1 2" key="1">
    <citation type="journal article" date="2010" name="Environ. Microbiol.">
        <title>Genomic analysis of oceanic cyanobacterial myoviruses compared with T4-like myoviruses from diverse hosts and environments.</title>
        <authorList>
            <person name="Sullivan M.B."/>
            <person name="Huang K.H."/>
            <person name="Ignacio-Espinoza J.C."/>
            <person name="Berlin A.M."/>
            <person name="Kelly L."/>
            <person name="Weigele P.R."/>
            <person name="DeFrancesco A.S."/>
            <person name="Kern S.E."/>
            <person name="Thompson L.R."/>
            <person name="Young S."/>
            <person name="Yandava C."/>
            <person name="Fu R."/>
            <person name="Krastins B."/>
            <person name="Chase M."/>
            <person name="Sarracino D."/>
            <person name="Osburne M.S."/>
            <person name="Henn M.R."/>
            <person name="Chisholm S.W."/>
        </authorList>
    </citation>
    <scope>NUCLEOTIDE SEQUENCE [LARGE SCALE GENOMIC DNA]</scope>
    <source>
        <strain evidence="1">6501-1</strain>
    </source>
</reference>
<evidence type="ECO:0000313" key="2">
    <source>
        <dbReference type="Proteomes" id="UP000006523"/>
    </source>
</evidence>
<proteinExistence type="predicted"/>
<accession>E3SIN4</accession>
<protein>
    <submittedName>
        <fullName evidence="1">Uncharacterized protein</fullName>
    </submittedName>
</protein>
<dbReference type="KEGG" id="vg:10327400"/>
<dbReference type="GeneID" id="10327400"/>
<name>E3SIN4_9CAUD</name>
<organism evidence="1 2">
    <name type="scientific">Synechococcus phage S-SM1</name>
    <dbReference type="NCBI Taxonomy" id="444859"/>
    <lineage>
        <taxon>Viruses</taxon>
        <taxon>Duplodnaviria</taxon>
        <taxon>Heunggongvirae</taxon>
        <taxon>Uroviricota</taxon>
        <taxon>Caudoviricetes</taxon>
        <taxon>Pantevenvirales</taxon>
        <taxon>Kyanoviridae</taxon>
        <taxon>Thetisvirus</taxon>
        <taxon>Thetisvirus ssm1</taxon>
    </lineage>
</organism>
<dbReference type="EMBL" id="GU071094">
    <property type="protein sequence ID" value="ADO97123.1"/>
    <property type="molecule type" value="Genomic_DNA"/>
</dbReference>
<keyword evidence="2" id="KW-1185">Reference proteome</keyword>
<dbReference type="RefSeq" id="YP_004323118.1">
    <property type="nucleotide sequence ID" value="NC_015282.1"/>
</dbReference>
<sequence>MRLKDTIKTAKKILKTAKKHPDHYTDEELQFVKMLKRSAKQSLDKKQNWSNDQDG</sequence>
<evidence type="ECO:0000313" key="1">
    <source>
        <dbReference type="EMBL" id="ADO97123.1"/>
    </source>
</evidence>